<reference evidence="3" key="1">
    <citation type="submission" date="2017-11" db="EMBL/GenBank/DDBJ databases">
        <authorList>
            <person name="Kuznetsova I."/>
            <person name="Sazanova A."/>
            <person name="Chirak E."/>
            <person name="Safronova V."/>
            <person name="Willems A."/>
        </authorList>
    </citation>
    <scope>NUCLEOTIDE SEQUENCE [LARGE SCALE GENOMIC DNA]</scope>
    <source>
        <strain evidence="3">CCBAU 03422</strain>
    </source>
</reference>
<evidence type="ECO:0008006" key="4">
    <source>
        <dbReference type="Google" id="ProtNLM"/>
    </source>
</evidence>
<keyword evidence="3" id="KW-1185">Reference proteome</keyword>
<gene>
    <name evidence="2" type="ORF">CU103_12335</name>
</gene>
<name>A0A2P7BDV9_9HYPH</name>
<dbReference type="Proteomes" id="UP000241764">
    <property type="component" value="Unassembled WGS sequence"/>
</dbReference>
<dbReference type="EMBL" id="PGGM01000004">
    <property type="protein sequence ID" value="PSH64664.1"/>
    <property type="molecule type" value="Genomic_DNA"/>
</dbReference>
<protein>
    <recommendedName>
        <fullName evidence="4">Scaffolding protein</fullName>
    </recommendedName>
</protein>
<feature type="region of interest" description="Disordered" evidence="1">
    <location>
        <begin position="243"/>
        <end position="282"/>
    </location>
</feature>
<dbReference type="AlphaFoldDB" id="A0A2P7BDV9"/>
<feature type="compositionally biased region" description="Polar residues" evidence="1">
    <location>
        <begin position="256"/>
        <end position="266"/>
    </location>
</feature>
<evidence type="ECO:0000313" key="2">
    <source>
        <dbReference type="EMBL" id="PSH64664.1"/>
    </source>
</evidence>
<comment type="caution">
    <text evidence="2">The sequence shown here is derived from an EMBL/GenBank/DDBJ whole genome shotgun (WGS) entry which is preliminary data.</text>
</comment>
<organism evidence="2 3">
    <name type="scientific">Phyllobacterium sophorae</name>
    <dbReference type="NCBI Taxonomy" id="1520277"/>
    <lineage>
        <taxon>Bacteria</taxon>
        <taxon>Pseudomonadati</taxon>
        <taxon>Pseudomonadota</taxon>
        <taxon>Alphaproteobacteria</taxon>
        <taxon>Hyphomicrobiales</taxon>
        <taxon>Phyllobacteriaceae</taxon>
        <taxon>Phyllobacterium</taxon>
    </lineage>
</organism>
<evidence type="ECO:0000256" key="1">
    <source>
        <dbReference type="SAM" id="MobiDB-lite"/>
    </source>
</evidence>
<feature type="compositionally biased region" description="Acidic residues" evidence="1">
    <location>
        <begin position="1"/>
        <end position="48"/>
    </location>
</feature>
<evidence type="ECO:0000313" key="3">
    <source>
        <dbReference type="Proteomes" id="UP000241764"/>
    </source>
</evidence>
<proteinExistence type="predicted"/>
<sequence>MEEEEILNSVEDDEEEEDEEVSPDDEDSEEDGDTEDDSEDESQDDEEEHFAGNDSKVTLPDGSVTTVGELVRGNLREKDYTRKTQEIAANRKELETRHAALAQQEQVLDLALEITLASIPEEPSNQLLMTNPMAYWQHKAIFDQRMQEVAGLIQTKQQMSEAQEAQQTQAFSQWAEVERDRAVELMPELRNKEVVQRFNNDIIGAVSKYGFNEEDVAGIFDHRFLLLARDVIEYQKIMANKPKAVQKMKGKPPLSPTSKGSTNKPSMRSDLDRLRKSQGKDTDALDRVLDKFL</sequence>
<feature type="compositionally biased region" description="Basic and acidic residues" evidence="1">
    <location>
        <begin position="267"/>
        <end position="282"/>
    </location>
</feature>
<feature type="region of interest" description="Disordered" evidence="1">
    <location>
        <begin position="1"/>
        <end position="65"/>
    </location>
</feature>
<accession>A0A2P7BDV9</accession>